<keyword evidence="5 6" id="KW-0472">Membrane</keyword>
<gene>
    <name evidence="8" type="ORF">SP90_03470</name>
</gene>
<dbReference type="RefSeq" id="WP_066852621.1">
    <property type="nucleotide sequence ID" value="NZ_JXMS01000004.1"/>
</dbReference>
<accession>A0A1B7XJJ4</accession>
<feature type="transmembrane region" description="Helical" evidence="6">
    <location>
        <begin position="215"/>
        <end position="233"/>
    </location>
</feature>
<name>A0A1B7XJJ4_9BACT</name>
<dbReference type="STRING" id="1560234.SP90_03470"/>
<feature type="transmembrane region" description="Helical" evidence="6">
    <location>
        <begin position="122"/>
        <end position="149"/>
    </location>
</feature>
<keyword evidence="9" id="KW-1185">Reference proteome</keyword>
<dbReference type="InterPro" id="IPR045062">
    <property type="entry name" value="Cyt_c_biogenesis_CcsA/CcmC"/>
</dbReference>
<dbReference type="PANTHER" id="PTHR30071:SF1">
    <property type="entry name" value="CYTOCHROME B_B6 PROTEIN-RELATED"/>
    <property type="match status" value="1"/>
</dbReference>
<feature type="transmembrane region" description="Helical" evidence="6">
    <location>
        <begin position="91"/>
        <end position="110"/>
    </location>
</feature>
<keyword evidence="4 6" id="KW-1133">Transmembrane helix</keyword>
<dbReference type="Pfam" id="PF01578">
    <property type="entry name" value="Cytochrom_C_asm"/>
    <property type="match status" value="1"/>
</dbReference>
<organism evidence="8 9">
    <name type="scientific">Halodesulfovibrio spirochaetisodalis</name>
    <dbReference type="NCBI Taxonomy" id="1560234"/>
    <lineage>
        <taxon>Bacteria</taxon>
        <taxon>Pseudomonadati</taxon>
        <taxon>Thermodesulfobacteriota</taxon>
        <taxon>Desulfovibrionia</taxon>
        <taxon>Desulfovibrionales</taxon>
        <taxon>Desulfovibrionaceae</taxon>
        <taxon>Halodesulfovibrio</taxon>
    </lineage>
</organism>
<feature type="domain" description="Cytochrome c assembly protein" evidence="7">
    <location>
        <begin position="69"/>
        <end position="266"/>
    </location>
</feature>
<reference evidence="8 9" key="1">
    <citation type="submission" date="2015-01" db="EMBL/GenBank/DDBJ databases">
        <title>Desulfovibrio sp. JC271 draft genome sequence.</title>
        <authorList>
            <person name="Shivani Y."/>
            <person name="Subhash Y."/>
            <person name="Sasikala C."/>
            <person name="Ramana C.V."/>
        </authorList>
    </citation>
    <scope>NUCLEOTIDE SEQUENCE [LARGE SCALE GENOMIC DNA]</scope>
    <source>
        <strain evidence="8 9">JC271</strain>
    </source>
</reference>
<evidence type="ECO:0000256" key="5">
    <source>
        <dbReference type="ARBA" id="ARBA00023136"/>
    </source>
</evidence>
<dbReference type="PATRIC" id="fig|1560234.3.peg.2565"/>
<evidence type="ECO:0000259" key="7">
    <source>
        <dbReference type="Pfam" id="PF01578"/>
    </source>
</evidence>
<dbReference type="PANTHER" id="PTHR30071">
    <property type="entry name" value="HEME EXPORTER PROTEIN C"/>
    <property type="match status" value="1"/>
</dbReference>
<protein>
    <submittedName>
        <fullName evidence="8">Cytochrome C assembly protein</fullName>
    </submittedName>
</protein>
<feature type="transmembrane region" description="Helical" evidence="6">
    <location>
        <begin position="245"/>
        <end position="264"/>
    </location>
</feature>
<evidence type="ECO:0000256" key="2">
    <source>
        <dbReference type="ARBA" id="ARBA00022692"/>
    </source>
</evidence>
<sequence>MSSFELFSILVVTLYCLGALTVFAGSISKNAKLKQLSNALTITGFGLHTVLLGYAMALNGWALPSGYYISMLSWSLLLIYFFMWWRFKLSFLSLTASPLALVLFIGSFHAKGASQLPKAWSGAFFGLHIGTLFLSFGLLAMAFGAGILFTRLDRKIKSKEPLNDFEKEMPALSTFDKVNQLAVVAGFPLYTVGLVTGFIWARIEWGRILSGDPKEIVSIGVWFVYAWLFHQRLVMGWRGRKAAHAAIWIFSICMFSLIGINIFTTTHHSFLQ</sequence>
<evidence type="ECO:0000256" key="1">
    <source>
        <dbReference type="ARBA" id="ARBA00004141"/>
    </source>
</evidence>
<dbReference type="GO" id="GO:0017004">
    <property type="term" value="P:cytochrome complex assembly"/>
    <property type="evidence" value="ECO:0007669"/>
    <property type="project" value="UniProtKB-KW"/>
</dbReference>
<dbReference type="GO" id="GO:0020037">
    <property type="term" value="F:heme binding"/>
    <property type="evidence" value="ECO:0007669"/>
    <property type="project" value="InterPro"/>
</dbReference>
<dbReference type="AlphaFoldDB" id="A0A1B7XJJ4"/>
<comment type="subcellular location">
    <subcellularLocation>
        <location evidence="1">Membrane</location>
        <topology evidence="1">Multi-pass membrane protein</topology>
    </subcellularLocation>
</comment>
<feature type="transmembrane region" description="Helical" evidence="6">
    <location>
        <begin position="67"/>
        <end position="84"/>
    </location>
</feature>
<evidence type="ECO:0000313" key="8">
    <source>
        <dbReference type="EMBL" id="OBQ55698.1"/>
    </source>
</evidence>
<evidence type="ECO:0000256" key="6">
    <source>
        <dbReference type="SAM" id="Phobius"/>
    </source>
</evidence>
<feature type="transmembrane region" description="Helical" evidence="6">
    <location>
        <begin position="6"/>
        <end position="27"/>
    </location>
</feature>
<comment type="caution">
    <text evidence="8">The sequence shown here is derived from an EMBL/GenBank/DDBJ whole genome shotgun (WGS) entry which is preliminary data.</text>
</comment>
<evidence type="ECO:0000256" key="3">
    <source>
        <dbReference type="ARBA" id="ARBA00022748"/>
    </source>
</evidence>
<evidence type="ECO:0000256" key="4">
    <source>
        <dbReference type="ARBA" id="ARBA00022989"/>
    </source>
</evidence>
<dbReference type="EMBL" id="JXMS01000004">
    <property type="protein sequence ID" value="OBQ55698.1"/>
    <property type="molecule type" value="Genomic_DNA"/>
</dbReference>
<feature type="transmembrane region" description="Helical" evidence="6">
    <location>
        <begin position="181"/>
        <end position="203"/>
    </location>
</feature>
<evidence type="ECO:0000313" key="9">
    <source>
        <dbReference type="Proteomes" id="UP000091979"/>
    </source>
</evidence>
<dbReference type="InterPro" id="IPR002541">
    <property type="entry name" value="Cyt_c_assembly"/>
</dbReference>
<dbReference type="GO" id="GO:0005886">
    <property type="term" value="C:plasma membrane"/>
    <property type="evidence" value="ECO:0007669"/>
    <property type="project" value="TreeGrafter"/>
</dbReference>
<feature type="transmembrane region" description="Helical" evidence="6">
    <location>
        <begin position="39"/>
        <end position="61"/>
    </location>
</feature>
<dbReference type="OrthoDB" id="9814290at2"/>
<keyword evidence="3" id="KW-0201">Cytochrome c-type biogenesis</keyword>
<keyword evidence="2 6" id="KW-0812">Transmembrane</keyword>
<dbReference type="Proteomes" id="UP000091979">
    <property type="component" value="Unassembled WGS sequence"/>
</dbReference>
<proteinExistence type="predicted"/>